<organism evidence="2 3">
    <name type="scientific">Cutaneotrichosporon cavernicola</name>
    <dbReference type="NCBI Taxonomy" id="279322"/>
    <lineage>
        <taxon>Eukaryota</taxon>
        <taxon>Fungi</taxon>
        <taxon>Dikarya</taxon>
        <taxon>Basidiomycota</taxon>
        <taxon>Agaricomycotina</taxon>
        <taxon>Tremellomycetes</taxon>
        <taxon>Trichosporonales</taxon>
        <taxon>Trichosporonaceae</taxon>
        <taxon>Cutaneotrichosporon</taxon>
    </lineage>
</organism>
<evidence type="ECO:0000313" key="3">
    <source>
        <dbReference type="Proteomes" id="UP001233271"/>
    </source>
</evidence>
<dbReference type="EMBL" id="AP028219">
    <property type="protein sequence ID" value="BEI95036.1"/>
    <property type="molecule type" value="Genomic_DNA"/>
</dbReference>
<protein>
    <submittedName>
        <fullName evidence="2">Uncharacterized protein</fullName>
    </submittedName>
</protein>
<reference evidence="2" key="1">
    <citation type="journal article" date="2023" name="BMC Genomics">
        <title>Chromosome-level genome assemblies of Cutaneotrichosporon spp. (Trichosporonales, Basidiomycota) reveal imbalanced evolution between nucleotide sequences and chromosome synteny.</title>
        <authorList>
            <person name="Kobayashi Y."/>
            <person name="Kayamori A."/>
            <person name="Aoki K."/>
            <person name="Shiwa Y."/>
            <person name="Matsutani M."/>
            <person name="Fujita N."/>
            <person name="Sugita T."/>
            <person name="Iwasaki W."/>
            <person name="Tanaka N."/>
            <person name="Takashima M."/>
        </authorList>
    </citation>
    <scope>NUCLEOTIDE SEQUENCE</scope>
    <source>
        <strain evidence="2">HIS019</strain>
    </source>
</reference>
<name>A0AA48LAU4_9TREE</name>
<dbReference type="GeneID" id="85498906"/>
<dbReference type="AlphaFoldDB" id="A0AA48LAU4"/>
<gene>
    <name evidence="2" type="ORF">CcaverHIS019_0706170</name>
</gene>
<accession>A0AA48LAU4</accession>
<dbReference type="KEGG" id="ccac:CcaHIS019_0706170"/>
<feature type="compositionally biased region" description="Low complexity" evidence="1">
    <location>
        <begin position="259"/>
        <end position="297"/>
    </location>
</feature>
<feature type="compositionally biased region" description="Basic and acidic residues" evidence="1">
    <location>
        <begin position="307"/>
        <end position="318"/>
    </location>
</feature>
<feature type="region of interest" description="Disordered" evidence="1">
    <location>
        <begin position="255"/>
        <end position="318"/>
    </location>
</feature>
<sequence>MSDALPTVSSECDPITFPRDEWPHKSYYTPGWPMSKASLNLQVRFAAQQASRKLARAVMHGTLDDIDRVDFDFAVIDVVLQLNDQARVESRAAKVSVSGSVADWHVWLRAAAAEVADTGMRTLAKLPGAERVIALWAPRNPTCNDVPGDLALERLVVEYMDQLWQLRDTNEGYAPPPPSTAARAALRRYGPGDVEKSGLWDTLAVDTRTGVITRFKRNWQGVPVEEDCNAQGVPGPVAAMRVDRHAQANSDEALWEAGTSSPDLCPSTDTTTTDDSISSSESVLAAAAKSRARTAASPTLLHTAVGADRDDDHVNPPK</sequence>
<dbReference type="RefSeq" id="XP_060460301.1">
    <property type="nucleotide sequence ID" value="XM_060604070.1"/>
</dbReference>
<evidence type="ECO:0000313" key="2">
    <source>
        <dbReference type="EMBL" id="BEI95036.1"/>
    </source>
</evidence>
<evidence type="ECO:0000256" key="1">
    <source>
        <dbReference type="SAM" id="MobiDB-lite"/>
    </source>
</evidence>
<keyword evidence="3" id="KW-1185">Reference proteome</keyword>
<dbReference type="Proteomes" id="UP001233271">
    <property type="component" value="Chromosome 7b"/>
</dbReference>
<proteinExistence type="predicted"/>